<reference evidence="2 3" key="1">
    <citation type="submission" date="2020-08" db="EMBL/GenBank/DDBJ databases">
        <title>Genomic Encyclopedia of Type Strains, Phase IV (KMG-IV): sequencing the most valuable type-strain genomes for metagenomic binning, comparative biology and taxonomic classification.</title>
        <authorList>
            <person name="Goeker M."/>
        </authorList>
    </citation>
    <scope>NUCLEOTIDE SEQUENCE [LARGE SCALE GENOMIC DNA]</scope>
    <source>
        <strain evidence="2 3">DSM 28101</strain>
    </source>
</reference>
<evidence type="ECO:0000313" key="2">
    <source>
        <dbReference type="EMBL" id="MBB4124429.1"/>
    </source>
</evidence>
<organism evidence="2 3">
    <name type="scientific">Martelella radicis</name>
    <dbReference type="NCBI Taxonomy" id="1397476"/>
    <lineage>
        <taxon>Bacteria</taxon>
        <taxon>Pseudomonadati</taxon>
        <taxon>Pseudomonadota</taxon>
        <taxon>Alphaproteobacteria</taxon>
        <taxon>Hyphomicrobiales</taxon>
        <taxon>Aurantimonadaceae</taxon>
        <taxon>Martelella</taxon>
    </lineage>
</organism>
<dbReference type="Proteomes" id="UP000530571">
    <property type="component" value="Unassembled WGS sequence"/>
</dbReference>
<gene>
    <name evidence="2" type="ORF">GGR30_004387</name>
</gene>
<dbReference type="InterPro" id="IPR004291">
    <property type="entry name" value="Transposase_IS66_central"/>
</dbReference>
<feature type="domain" description="Transposase IS66 central" evidence="1">
    <location>
        <begin position="41"/>
        <end position="91"/>
    </location>
</feature>
<evidence type="ECO:0000259" key="1">
    <source>
        <dbReference type="Pfam" id="PF03050"/>
    </source>
</evidence>
<comment type="caution">
    <text evidence="2">The sequence shown here is derived from an EMBL/GenBank/DDBJ whole genome shotgun (WGS) entry which is preliminary data.</text>
</comment>
<keyword evidence="3" id="KW-1185">Reference proteome</keyword>
<evidence type="ECO:0000313" key="3">
    <source>
        <dbReference type="Proteomes" id="UP000530571"/>
    </source>
</evidence>
<accession>A0A7W6KQU7</accession>
<sequence>MRSRTDLYPWPTAAANLFSLPEANAAIAGALDRIDDLFPTEERAIAEKLAYIHRHWGMQTILHNGWVKIDSNSVENLIRPIALNRKNALFA</sequence>
<dbReference type="AlphaFoldDB" id="A0A7W6KQU7"/>
<name>A0A7W6KQU7_9HYPH</name>
<dbReference type="EMBL" id="JACIDZ010000023">
    <property type="protein sequence ID" value="MBB4124429.1"/>
    <property type="molecule type" value="Genomic_DNA"/>
</dbReference>
<protein>
    <recommendedName>
        <fullName evidence="1">Transposase IS66 central domain-containing protein</fullName>
    </recommendedName>
</protein>
<dbReference type="Pfam" id="PF03050">
    <property type="entry name" value="DDE_Tnp_IS66"/>
    <property type="match status" value="1"/>
</dbReference>
<proteinExistence type="predicted"/>